<proteinExistence type="predicted"/>
<feature type="domain" description="Calcium channel YVC1-like C-terminal transmembrane" evidence="4">
    <location>
        <begin position="291"/>
        <end position="601"/>
    </location>
</feature>
<feature type="domain" description="YVC1 N-terminal linker helical" evidence="3">
    <location>
        <begin position="60"/>
        <end position="246"/>
    </location>
</feature>
<keyword evidence="2" id="KW-1133">Transmembrane helix</keyword>
<dbReference type="OrthoDB" id="2373987at2759"/>
<evidence type="ECO:0000256" key="2">
    <source>
        <dbReference type="SAM" id="Phobius"/>
    </source>
</evidence>
<dbReference type="PANTHER" id="PTHR35859:SF1">
    <property type="entry name" value="NONSELECTIVE CATION CHANNEL PROTEIN"/>
    <property type="match status" value="1"/>
</dbReference>
<dbReference type="AlphaFoldDB" id="A0A0D6ET08"/>
<feature type="region of interest" description="Disordered" evidence="1">
    <location>
        <begin position="1"/>
        <end position="35"/>
    </location>
</feature>
<keyword evidence="2" id="KW-0472">Membrane</keyword>
<feature type="transmembrane region" description="Helical" evidence="2">
    <location>
        <begin position="420"/>
        <end position="440"/>
    </location>
</feature>
<feature type="transmembrane region" description="Helical" evidence="2">
    <location>
        <begin position="581"/>
        <end position="600"/>
    </location>
</feature>
<evidence type="ECO:0000259" key="4">
    <source>
        <dbReference type="Pfam" id="PF23317"/>
    </source>
</evidence>
<dbReference type="EMBL" id="CENE01000042">
    <property type="protein sequence ID" value="CEQ42973.1"/>
    <property type="molecule type" value="Genomic_DNA"/>
</dbReference>
<evidence type="ECO:0000313" key="6">
    <source>
        <dbReference type="Proteomes" id="UP000243876"/>
    </source>
</evidence>
<gene>
    <name evidence="5" type="primary">SPOSA6832_04849</name>
</gene>
<feature type="region of interest" description="Disordered" evidence="1">
    <location>
        <begin position="780"/>
        <end position="822"/>
    </location>
</feature>
<feature type="transmembrane region" description="Helical" evidence="2">
    <location>
        <begin position="287"/>
        <end position="304"/>
    </location>
</feature>
<dbReference type="Pfam" id="PF23190">
    <property type="entry name" value="LHD_TRPY1"/>
    <property type="match status" value="1"/>
</dbReference>
<dbReference type="InterPro" id="IPR056337">
    <property type="entry name" value="LHD_YVC1"/>
</dbReference>
<dbReference type="Pfam" id="PF23317">
    <property type="entry name" value="YVC1_C"/>
    <property type="match status" value="1"/>
</dbReference>
<sequence>MVKGSAAGYSARAADPAPPPPPSQDDDPERSVASCPATESAFDPLLTSNVSSAAYSHEPVFPLIQRVRFEVESVIDTPLSYDTLKAPSLNFSVVRPLSVKLSSGGESGRPPASLIYCLLVCRAHFLDRADDDLAFAGVNTARGDLCELLAIKLLSAYGSAPSSLELLHVLTIPFNPFSGATLDMFPSDEGLDDTELAKMLEHGKEDATNALELGISSKAKRFVKAPLVQQVIKAIYEGEIMYTPETTSGSLIQDTYKTKPVCEVYDWRVRPFLDHSRLRVPRIRNRLEFGSFAGMLVLFLITQATHSLNAINLWEALYIFWSVGFALDEFAALHENGVSAYWAGAFNVLDSIYCLIFFAFLGLRVTGLRTDDAEMCKLAFDTLGLAGCVLLPRMTISLLKGNVVLLALSKMISEFVRQSLAALTASGFGLTFYILARGSWGAGRISWLLVRMWLGGTFLGSSLHRLRGAEDVLNGLACRAGFDTAQEFHPVYGPALVVVFAILSQTLLVTILISLLSNTFAMVQANAETEILFQTALRTIERVKSDPLTSYVAPLNTVAFGILFPLRWVASPRVLHKAQVYLARTLNLPILLSLALHIRAQQQKRSYLFKTAQRTQRAFSSLPRGLALGMVPWEGTVDSVTRVFEREVNERGRKLDGLDREEEPQTPQRTAIRTKGHHDRMASLASPLARIFGQQIAVEQPLPLREGNGTARGGGGVSSSWLPRASSLLERSIDGSTRGKGRDKDTQHAASTADGGKTIDDRLEAIEQALKILLGEVVTSKTDGGEGGGGEEGGEEGGISASPKHVPLTSLTGEIEETYADE</sequence>
<feature type="transmembrane region" description="Helical" evidence="2">
    <location>
        <begin position="548"/>
        <end position="569"/>
    </location>
</feature>
<name>A0A0D6ET08_SPOSA</name>
<feature type="transmembrane region" description="Helical" evidence="2">
    <location>
        <begin position="491"/>
        <end position="516"/>
    </location>
</feature>
<reference evidence="6" key="1">
    <citation type="submission" date="2015-02" db="EMBL/GenBank/DDBJ databases">
        <authorList>
            <person name="Gon?alves P."/>
        </authorList>
    </citation>
    <scope>NUCLEOTIDE SEQUENCE [LARGE SCALE GENOMIC DNA]</scope>
</reference>
<protein>
    <submittedName>
        <fullName evidence="5">SPOSA6832_04849-mRNA-1:cds</fullName>
    </submittedName>
</protein>
<accession>A0A0D6ET08</accession>
<evidence type="ECO:0000259" key="3">
    <source>
        <dbReference type="Pfam" id="PF23190"/>
    </source>
</evidence>
<dbReference type="PANTHER" id="PTHR35859">
    <property type="entry name" value="NONSELECTIVE CATION CHANNEL PROTEIN"/>
    <property type="match status" value="1"/>
</dbReference>
<feature type="transmembrane region" description="Helical" evidence="2">
    <location>
        <begin position="340"/>
        <end position="363"/>
    </location>
</feature>
<evidence type="ECO:0000313" key="5">
    <source>
        <dbReference type="EMBL" id="CEQ42973.1"/>
    </source>
</evidence>
<dbReference type="Proteomes" id="UP000243876">
    <property type="component" value="Unassembled WGS sequence"/>
</dbReference>
<feature type="region of interest" description="Disordered" evidence="1">
    <location>
        <begin position="654"/>
        <end position="680"/>
    </location>
</feature>
<dbReference type="InterPro" id="IPR052971">
    <property type="entry name" value="TRP_calcium_channel"/>
</dbReference>
<dbReference type="InterPro" id="IPR056336">
    <property type="entry name" value="YVC1_C"/>
</dbReference>
<evidence type="ECO:0000256" key="1">
    <source>
        <dbReference type="SAM" id="MobiDB-lite"/>
    </source>
</evidence>
<keyword evidence="6" id="KW-1185">Reference proteome</keyword>
<organism evidence="5 6">
    <name type="scientific">Sporidiobolus salmonicolor</name>
    <name type="common">Yeast-like fungus</name>
    <name type="synonym">Sporobolomyces salmonicolor</name>
    <dbReference type="NCBI Taxonomy" id="5005"/>
    <lineage>
        <taxon>Eukaryota</taxon>
        <taxon>Fungi</taxon>
        <taxon>Dikarya</taxon>
        <taxon>Basidiomycota</taxon>
        <taxon>Pucciniomycotina</taxon>
        <taxon>Microbotryomycetes</taxon>
        <taxon>Sporidiobolales</taxon>
        <taxon>Sporidiobolaceae</taxon>
        <taxon>Sporobolomyces</taxon>
    </lineage>
</organism>
<feature type="non-terminal residue" evidence="5">
    <location>
        <position position="1"/>
    </location>
</feature>
<feature type="region of interest" description="Disordered" evidence="1">
    <location>
        <begin position="704"/>
        <end position="756"/>
    </location>
</feature>
<keyword evidence="2" id="KW-0812">Transmembrane</keyword>